<keyword evidence="4" id="KW-0472">Membrane</keyword>
<dbReference type="InterPro" id="IPR001478">
    <property type="entry name" value="PDZ"/>
</dbReference>
<feature type="domain" description="PDZ" evidence="5">
    <location>
        <begin position="402"/>
        <end position="487"/>
    </location>
</feature>
<dbReference type="SUPFAM" id="SSF50156">
    <property type="entry name" value="PDZ domain-like"/>
    <property type="match status" value="1"/>
</dbReference>
<organism evidence="6 7">
    <name type="scientific">Rarispira pelagica</name>
    <dbReference type="NCBI Taxonomy" id="3141764"/>
    <lineage>
        <taxon>Bacteria</taxon>
        <taxon>Pseudomonadati</taxon>
        <taxon>Spirochaetota</taxon>
        <taxon>Spirochaetia</taxon>
        <taxon>Winmispirales</taxon>
        <taxon>Winmispiraceae</taxon>
        <taxon>Rarispira</taxon>
    </lineage>
</organism>
<sequence length="597" mass="66461">MSCLRNCIGKVIIINAMLLIFFVSCNTPMPEEYKHGIDIRNLKKEQIEKLLNDGENEIVLSLSNSLKSSPSDFHELTSSFLNEVETKALVSLKLEYKKSIENKIDYDRALSIAQTFYAYNDSFDTLKEVYNLISDSQGLSPYVMASYYKHLYDFCSHAMREDEFLSDRDIKDRIIALQKKYPELKMYIEDLFPLDFVLIDGDKKDIPVSPDVLSSNVPIIWVENGLTVSNGMYVPDIRIGSGFFIDRKGYILTNYHVIAPVVDPKNEGISHLYIKMPNDETHKIPAKVVGYDSLMDIALLKTEYIPGYVFSISPRDSIEQGETVYAIGSPGGLSSTITKGIISALNRRFLELGDLIQLDAPVNPGNSGGPVIDDAGGVIGIVDAGIETFEGINFFIPSYWFPYVLPRLYKGGEVIHPWLGLDLYESGMEVSVKSVLPGSTAELAGIKKGDIIQAVNGIEIDSIKSLQKALFIIEPNTLVRIIVRRGSEVLVSYVVTGKRDNDYLKSRAKSFSFEQICSVFLGMDVEKTSNNTYVVSHIYGGGLADNSSFSVNDSFTLKTLKITNGSIRIIIVAKRIKDGYMETYLGLDVPLSSTDIL</sequence>
<dbReference type="Pfam" id="PF13365">
    <property type="entry name" value="Trypsin_2"/>
    <property type="match status" value="1"/>
</dbReference>
<dbReference type="Pfam" id="PF17820">
    <property type="entry name" value="PDZ_6"/>
    <property type="match status" value="1"/>
</dbReference>
<proteinExistence type="inferred from homology"/>
<dbReference type="Gene3D" id="2.40.10.10">
    <property type="entry name" value="Trypsin-like serine proteases"/>
    <property type="match status" value="2"/>
</dbReference>
<dbReference type="PRINTS" id="PR00834">
    <property type="entry name" value="PROTEASES2C"/>
</dbReference>
<dbReference type="InterPro" id="IPR036034">
    <property type="entry name" value="PDZ_sf"/>
</dbReference>
<name>A0ABU9UE18_9SPIR</name>
<dbReference type="PROSITE" id="PS51257">
    <property type="entry name" value="PROKAR_LIPOPROTEIN"/>
    <property type="match status" value="1"/>
</dbReference>
<dbReference type="PANTHER" id="PTHR43343:SF3">
    <property type="entry name" value="PROTEASE DO-LIKE 8, CHLOROPLASTIC"/>
    <property type="match status" value="1"/>
</dbReference>
<dbReference type="Gene3D" id="2.30.42.10">
    <property type="match status" value="1"/>
</dbReference>
<keyword evidence="4" id="KW-1133">Transmembrane helix</keyword>
<gene>
    <name evidence="6" type="ORF">WKV44_10265</name>
</gene>
<comment type="similarity">
    <text evidence="1">Belongs to the peptidase S1C family.</text>
</comment>
<evidence type="ECO:0000313" key="6">
    <source>
        <dbReference type="EMBL" id="MEM5948923.1"/>
    </source>
</evidence>
<dbReference type="SUPFAM" id="SSF50494">
    <property type="entry name" value="Trypsin-like serine proteases"/>
    <property type="match status" value="1"/>
</dbReference>
<dbReference type="EMBL" id="JBCHKQ010000007">
    <property type="protein sequence ID" value="MEM5948923.1"/>
    <property type="molecule type" value="Genomic_DNA"/>
</dbReference>
<protein>
    <submittedName>
        <fullName evidence="6">S1C family serine protease</fullName>
        <ecNumber evidence="6">3.4.21.-</ecNumber>
    </submittedName>
</protein>
<evidence type="ECO:0000256" key="2">
    <source>
        <dbReference type="ARBA" id="ARBA00022670"/>
    </source>
</evidence>
<dbReference type="SMART" id="SM00228">
    <property type="entry name" value="PDZ"/>
    <property type="match status" value="1"/>
</dbReference>
<dbReference type="GO" id="GO:0008233">
    <property type="term" value="F:peptidase activity"/>
    <property type="evidence" value="ECO:0007669"/>
    <property type="project" value="UniProtKB-KW"/>
</dbReference>
<evidence type="ECO:0000259" key="5">
    <source>
        <dbReference type="PROSITE" id="PS50106"/>
    </source>
</evidence>
<keyword evidence="4" id="KW-0812">Transmembrane</keyword>
<dbReference type="InterPro" id="IPR041489">
    <property type="entry name" value="PDZ_6"/>
</dbReference>
<evidence type="ECO:0000256" key="3">
    <source>
        <dbReference type="ARBA" id="ARBA00022801"/>
    </source>
</evidence>
<keyword evidence="3 6" id="KW-0378">Hydrolase</keyword>
<dbReference type="PANTHER" id="PTHR43343">
    <property type="entry name" value="PEPTIDASE S12"/>
    <property type="match status" value="1"/>
</dbReference>
<evidence type="ECO:0000256" key="4">
    <source>
        <dbReference type="SAM" id="Phobius"/>
    </source>
</evidence>
<keyword evidence="2 6" id="KW-0645">Protease</keyword>
<dbReference type="RefSeq" id="WP_420070375.1">
    <property type="nucleotide sequence ID" value="NZ_JBCHKQ010000007.1"/>
</dbReference>
<comment type="caution">
    <text evidence="6">The sequence shown here is derived from an EMBL/GenBank/DDBJ whole genome shotgun (WGS) entry which is preliminary data.</text>
</comment>
<dbReference type="InterPro" id="IPR043504">
    <property type="entry name" value="Peptidase_S1_PA_chymotrypsin"/>
</dbReference>
<dbReference type="InterPro" id="IPR051201">
    <property type="entry name" value="Chloro_Bact_Ser_Proteases"/>
</dbReference>
<dbReference type="Proteomes" id="UP001466331">
    <property type="component" value="Unassembled WGS sequence"/>
</dbReference>
<reference evidence="6 7" key="1">
    <citation type="submission" date="2024-03" db="EMBL/GenBank/DDBJ databases">
        <title>Ignisphaera cupida sp. nov., a hyperthermophilic hydrolytic archaeon from a hot spring of Kamchatka, and proposal of Ignisphaeraceae fam. nov.</title>
        <authorList>
            <person name="Podosokorskaya O.A."/>
            <person name="Elcheninov A.G."/>
            <person name="Maltseva A.I."/>
            <person name="Zayulina K.S."/>
            <person name="Novikov A."/>
            <person name="Merkel A.Y."/>
        </authorList>
    </citation>
    <scope>NUCLEOTIDE SEQUENCE [LARGE SCALE GENOMIC DNA]</scope>
    <source>
        <strain evidence="6 7">38H-sp</strain>
    </source>
</reference>
<dbReference type="InterPro" id="IPR009003">
    <property type="entry name" value="Peptidase_S1_PA"/>
</dbReference>
<evidence type="ECO:0000256" key="1">
    <source>
        <dbReference type="ARBA" id="ARBA00010541"/>
    </source>
</evidence>
<keyword evidence="7" id="KW-1185">Reference proteome</keyword>
<accession>A0ABU9UE18</accession>
<dbReference type="EC" id="3.4.21.-" evidence="6"/>
<dbReference type="PROSITE" id="PS50106">
    <property type="entry name" value="PDZ"/>
    <property type="match status" value="1"/>
</dbReference>
<dbReference type="InterPro" id="IPR001940">
    <property type="entry name" value="Peptidase_S1C"/>
</dbReference>
<evidence type="ECO:0000313" key="7">
    <source>
        <dbReference type="Proteomes" id="UP001466331"/>
    </source>
</evidence>
<dbReference type="GO" id="GO:0006508">
    <property type="term" value="P:proteolysis"/>
    <property type="evidence" value="ECO:0007669"/>
    <property type="project" value="UniProtKB-KW"/>
</dbReference>
<feature type="transmembrane region" description="Helical" evidence="4">
    <location>
        <begin position="7"/>
        <end position="24"/>
    </location>
</feature>